<gene>
    <name evidence="2" type="ORF">N47_H24570</name>
</gene>
<dbReference type="AlphaFoldDB" id="E1YAP1"/>
<feature type="coiled-coil region" evidence="1">
    <location>
        <begin position="15"/>
        <end position="49"/>
    </location>
</feature>
<proteinExistence type="predicted"/>
<evidence type="ECO:0000313" key="2">
    <source>
        <dbReference type="EMBL" id="CBX27635.1"/>
    </source>
</evidence>
<keyword evidence="1" id="KW-0175">Coiled coil</keyword>
<accession>E1YAP1</accession>
<sequence length="59" mass="6728">MCYKRNAGIELQKNKEELEDIVQNKSSTLMEITEKLTNEIAERKQAEKNLRSVKDGSGS</sequence>
<evidence type="ECO:0000256" key="1">
    <source>
        <dbReference type="SAM" id="Coils"/>
    </source>
</evidence>
<name>E1YAP1_9BACT</name>
<dbReference type="EMBL" id="FR695866">
    <property type="protein sequence ID" value="CBX27635.1"/>
    <property type="molecule type" value="Genomic_DNA"/>
</dbReference>
<protein>
    <submittedName>
        <fullName evidence="2">Uncharacterized protein</fullName>
    </submittedName>
</protein>
<reference evidence="2" key="1">
    <citation type="journal article" date="2011" name="Environ. Microbiol.">
        <title>Genomic insights into the metabolic potential of the polycyclic aromatic hydrocarbon degrading sulfate-reducing Deltaproteobacterium N47.</title>
        <authorList>
            <person name="Bergmann F."/>
            <person name="Selesi D."/>
            <person name="Weinmaier T."/>
            <person name="Tischler P."/>
            <person name="Rattei T."/>
            <person name="Meckenstock R.U."/>
        </authorList>
    </citation>
    <scope>NUCLEOTIDE SEQUENCE</scope>
</reference>
<organism evidence="2">
    <name type="scientific">uncultured Desulfobacterium sp</name>
    <dbReference type="NCBI Taxonomy" id="201089"/>
    <lineage>
        <taxon>Bacteria</taxon>
        <taxon>Pseudomonadati</taxon>
        <taxon>Thermodesulfobacteriota</taxon>
        <taxon>Desulfobacteria</taxon>
        <taxon>Desulfobacterales</taxon>
        <taxon>Desulfobacteriaceae</taxon>
        <taxon>Desulfobacterium</taxon>
        <taxon>environmental samples</taxon>
    </lineage>
</organism>